<evidence type="ECO:0000256" key="7">
    <source>
        <dbReference type="SAM" id="Phobius"/>
    </source>
</evidence>
<dbReference type="PIRSF" id="PIRSF019239">
    <property type="entry name" value="MrpE"/>
    <property type="match status" value="1"/>
</dbReference>
<evidence type="ECO:0000256" key="6">
    <source>
        <dbReference type="ARBA" id="ARBA00023136"/>
    </source>
</evidence>
<dbReference type="PANTHER" id="PTHR34584:SF1">
    <property type="entry name" value="NA(+)_H(+) ANTIPORTER SUBUNIT E1"/>
    <property type="match status" value="1"/>
</dbReference>
<dbReference type="GO" id="GO:0005886">
    <property type="term" value="C:plasma membrane"/>
    <property type="evidence" value="ECO:0007669"/>
    <property type="project" value="UniProtKB-SubCell"/>
</dbReference>
<dbReference type="Proteomes" id="UP000030980">
    <property type="component" value="Unassembled WGS sequence"/>
</dbReference>
<feature type="transmembrane region" description="Helical" evidence="7">
    <location>
        <begin position="7"/>
        <end position="23"/>
    </location>
</feature>
<keyword evidence="4 7" id="KW-0812">Transmembrane</keyword>
<dbReference type="GO" id="GO:0008324">
    <property type="term" value="F:monoatomic cation transmembrane transporter activity"/>
    <property type="evidence" value="ECO:0007669"/>
    <property type="project" value="InterPro"/>
</dbReference>
<dbReference type="AlphaFoldDB" id="A0A0B3BUD6"/>
<evidence type="ECO:0000256" key="5">
    <source>
        <dbReference type="ARBA" id="ARBA00022989"/>
    </source>
</evidence>
<keyword evidence="5 7" id="KW-1133">Transmembrane helix</keyword>
<keyword evidence="6 7" id="KW-0472">Membrane</keyword>
<keyword evidence="9" id="KW-1185">Reference proteome</keyword>
<comment type="subcellular location">
    <subcellularLocation>
        <location evidence="1">Cell membrane</location>
        <topology evidence="1">Multi-pass membrane protein</topology>
    </subcellularLocation>
</comment>
<keyword evidence="3" id="KW-1003">Cell membrane</keyword>
<sequence>MTRFAWLPHPGLSLLLTGVWLLLTNQLSLGHLLLGLFLGWVIPLLLRRYLIFVPRVRKPLKLCLFLLKVFWDIVVANLHVARLVLGPKERLNPAFVEVPMVIEDEFLLATLACIISLTPGTVSAGLTPDRKTLLLHALDAPDIKALVAELKHRYEAPLLEIFECSPT</sequence>
<feature type="transmembrane region" description="Helical" evidence="7">
    <location>
        <begin position="29"/>
        <end position="50"/>
    </location>
</feature>
<dbReference type="OrthoDB" id="9807187at2"/>
<dbReference type="EMBL" id="JTAK01000001">
    <property type="protein sequence ID" value="KHO66255.1"/>
    <property type="molecule type" value="Genomic_DNA"/>
</dbReference>
<evidence type="ECO:0000313" key="9">
    <source>
        <dbReference type="Proteomes" id="UP000030980"/>
    </source>
</evidence>
<evidence type="ECO:0000256" key="4">
    <source>
        <dbReference type="ARBA" id="ARBA00022692"/>
    </source>
</evidence>
<dbReference type="InterPro" id="IPR002758">
    <property type="entry name" value="Cation_antiport_E"/>
</dbReference>
<name>A0A0B3BUD6_9PSED</name>
<evidence type="ECO:0000256" key="3">
    <source>
        <dbReference type="ARBA" id="ARBA00022475"/>
    </source>
</evidence>
<dbReference type="NCBIfam" id="NF006518">
    <property type="entry name" value="PRK08965.1-2"/>
    <property type="match status" value="1"/>
</dbReference>
<protein>
    <submittedName>
        <fullName evidence="8">Cation:proton antiporter</fullName>
    </submittedName>
</protein>
<reference evidence="8 9" key="1">
    <citation type="submission" date="2014-11" db="EMBL/GenBank/DDBJ databases">
        <title>Genome sequence of Pseudomonas tuomuerensis JCM 14085.</title>
        <authorList>
            <person name="Shin S.-K."/>
            <person name="Yi H."/>
        </authorList>
    </citation>
    <scope>NUCLEOTIDE SEQUENCE [LARGE SCALE GENOMIC DNA]</scope>
    <source>
        <strain evidence="8 9">JCM 14085</strain>
    </source>
</reference>
<comment type="caution">
    <text evidence="8">The sequence shown here is derived from an EMBL/GenBank/DDBJ whole genome shotgun (WGS) entry which is preliminary data.</text>
</comment>
<evidence type="ECO:0000313" key="8">
    <source>
        <dbReference type="EMBL" id="KHO66255.1"/>
    </source>
</evidence>
<accession>A0A0B3BUD6</accession>
<feature type="transmembrane region" description="Helical" evidence="7">
    <location>
        <begin position="106"/>
        <end position="126"/>
    </location>
</feature>
<dbReference type="PANTHER" id="PTHR34584">
    <property type="entry name" value="NA(+)/H(+) ANTIPORTER SUBUNIT E1"/>
    <property type="match status" value="1"/>
</dbReference>
<dbReference type="Pfam" id="PF01899">
    <property type="entry name" value="MNHE"/>
    <property type="match status" value="1"/>
</dbReference>
<feature type="transmembrane region" description="Helical" evidence="7">
    <location>
        <begin position="62"/>
        <end position="86"/>
    </location>
</feature>
<dbReference type="RefSeq" id="WP_039605721.1">
    <property type="nucleotide sequence ID" value="NZ_FMUP01000007.1"/>
</dbReference>
<organism evidence="8 9">
    <name type="scientific">Pseudomonas flexibilis</name>
    <dbReference type="NCBI Taxonomy" id="706570"/>
    <lineage>
        <taxon>Bacteria</taxon>
        <taxon>Pseudomonadati</taxon>
        <taxon>Pseudomonadota</taxon>
        <taxon>Gammaproteobacteria</taxon>
        <taxon>Pseudomonadales</taxon>
        <taxon>Pseudomonadaceae</taxon>
        <taxon>Pseudomonas</taxon>
    </lineage>
</organism>
<dbReference type="STRING" id="706570.PT85_01370"/>
<evidence type="ECO:0000256" key="1">
    <source>
        <dbReference type="ARBA" id="ARBA00004651"/>
    </source>
</evidence>
<comment type="similarity">
    <text evidence="2">Belongs to the CPA3 antiporters (TC 2.A.63) subunit E family.</text>
</comment>
<proteinExistence type="inferred from homology"/>
<evidence type="ECO:0000256" key="2">
    <source>
        <dbReference type="ARBA" id="ARBA00006228"/>
    </source>
</evidence>
<gene>
    <name evidence="8" type="ORF">PT85_01370</name>
</gene>